<evidence type="ECO:0000313" key="3">
    <source>
        <dbReference type="Proteomes" id="UP001595755"/>
    </source>
</evidence>
<name>A0ABV8SBR5_9BACL</name>
<accession>A0ABV8SBR5</accession>
<feature type="region of interest" description="Disordered" evidence="1">
    <location>
        <begin position="1"/>
        <end position="20"/>
    </location>
</feature>
<dbReference type="Proteomes" id="UP001595755">
    <property type="component" value="Unassembled WGS sequence"/>
</dbReference>
<organism evidence="2 3">
    <name type="scientific">Cohnella boryungensis</name>
    <dbReference type="NCBI Taxonomy" id="768479"/>
    <lineage>
        <taxon>Bacteria</taxon>
        <taxon>Bacillati</taxon>
        <taxon>Bacillota</taxon>
        <taxon>Bacilli</taxon>
        <taxon>Bacillales</taxon>
        <taxon>Paenibacillaceae</taxon>
        <taxon>Cohnella</taxon>
    </lineage>
</organism>
<comment type="caution">
    <text evidence="2">The sequence shown here is derived from an EMBL/GenBank/DDBJ whole genome shotgun (WGS) entry which is preliminary data.</text>
</comment>
<reference evidence="3" key="1">
    <citation type="journal article" date="2019" name="Int. J. Syst. Evol. Microbiol.">
        <title>The Global Catalogue of Microorganisms (GCM) 10K type strain sequencing project: providing services to taxonomists for standard genome sequencing and annotation.</title>
        <authorList>
            <consortium name="The Broad Institute Genomics Platform"/>
            <consortium name="The Broad Institute Genome Sequencing Center for Infectious Disease"/>
            <person name="Wu L."/>
            <person name="Ma J."/>
        </authorList>
    </citation>
    <scope>NUCLEOTIDE SEQUENCE [LARGE SCALE GENOMIC DNA]</scope>
    <source>
        <strain evidence="3">CGMCC 4.1641</strain>
    </source>
</reference>
<proteinExistence type="predicted"/>
<protein>
    <recommendedName>
        <fullName evidence="4">Small, acid-soluble spore protein gamma-type</fullName>
    </recommendedName>
</protein>
<evidence type="ECO:0000313" key="2">
    <source>
        <dbReference type="EMBL" id="MFC4305014.1"/>
    </source>
</evidence>
<evidence type="ECO:0000256" key="1">
    <source>
        <dbReference type="SAM" id="MobiDB-lite"/>
    </source>
</evidence>
<feature type="region of interest" description="Disordered" evidence="1">
    <location>
        <begin position="31"/>
        <end position="52"/>
    </location>
</feature>
<gene>
    <name evidence="2" type="ORF">ACFO1S_16400</name>
</gene>
<keyword evidence="3" id="KW-1185">Reference proteome</keyword>
<dbReference type="EMBL" id="JBHSED010000035">
    <property type="protein sequence ID" value="MFC4305014.1"/>
    <property type="molecule type" value="Genomic_DNA"/>
</dbReference>
<evidence type="ECO:0008006" key="4">
    <source>
        <dbReference type="Google" id="ProtNLM"/>
    </source>
</evidence>
<sequence length="52" mass="5606">MLKVEVKGTMAKNKKQKLANNENAYQTEFASETNVSNAAANKASKNANSSKC</sequence>
<dbReference type="RefSeq" id="WP_378127141.1">
    <property type="nucleotide sequence ID" value="NZ_JBHSED010000035.1"/>
</dbReference>
<feature type="compositionally biased region" description="Low complexity" evidence="1">
    <location>
        <begin position="36"/>
        <end position="52"/>
    </location>
</feature>